<evidence type="ECO:0000313" key="2">
    <source>
        <dbReference type="EMBL" id="ACL59438.1"/>
    </source>
</evidence>
<dbReference type="HOGENOM" id="CLU_199718_0_0_5"/>
<reference evidence="2 3" key="1">
    <citation type="submission" date="2009-01" db="EMBL/GenBank/DDBJ databases">
        <title>Complete sequence of chromosome of Methylobacterium nodulans ORS 2060.</title>
        <authorList>
            <consortium name="US DOE Joint Genome Institute"/>
            <person name="Lucas S."/>
            <person name="Copeland A."/>
            <person name="Lapidus A."/>
            <person name="Glavina del Rio T."/>
            <person name="Dalin E."/>
            <person name="Tice H."/>
            <person name="Bruce D."/>
            <person name="Goodwin L."/>
            <person name="Pitluck S."/>
            <person name="Sims D."/>
            <person name="Brettin T."/>
            <person name="Detter J.C."/>
            <person name="Han C."/>
            <person name="Larimer F."/>
            <person name="Land M."/>
            <person name="Hauser L."/>
            <person name="Kyrpides N."/>
            <person name="Ivanova N."/>
            <person name="Marx C.J."/>
            <person name="Richardson P."/>
        </authorList>
    </citation>
    <scope>NUCLEOTIDE SEQUENCE [LARGE SCALE GENOMIC DNA]</scope>
    <source>
        <strain evidence="3">LMG 21967 / CNCM I-2342 / ORS 2060</strain>
    </source>
</reference>
<dbReference type="RefSeq" id="WP_015931076.1">
    <property type="nucleotide sequence ID" value="NC_011894.1"/>
</dbReference>
<keyword evidence="1" id="KW-0472">Membrane</keyword>
<dbReference type="OrthoDB" id="7998605at2"/>
<keyword evidence="1" id="KW-0812">Transmembrane</keyword>
<organism evidence="2 3">
    <name type="scientific">Methylobacterium nodulans (strain LMG 21967 / CNCM I-2342 / ORS 2060)</name>
    <dbReference type="NCBI Taxonomy" id="460265"/>
    <lineage>
        <taxon>Bacteria</taxon>
        <taxon>Pseudomonadati</taxon>
        <taxon>Pseudomonadota</taxon>
        <taxon>Alphaproteobacteria</taxon>
        <taxon>Hyphomicrobiales</taxon>
        <taxon>Methylobacteriaceae</taxon>
        <taxon>Methylobacterium</taxon>
    </lineage>
</organism>
<feature type="transmembrane region" description="Helical" evidence="1">
    <location>
        <begin position="37"/>
        <end position="56"/>
    </location>
</feature>
<dbReference type="AlphaFoldDB" id="B8ID46"/>
<sequence>MNERPETTPTVFDPYGETLACGSACPLEAGESRARRAAIVLFWSLALLLVAGRVYVAGEPFGQGTPRLTASAATTTIR</sequence>
<name>B8ID46_METNO</name>
<dbReference type="Proteomes" id="UP000008207">
    <property type="component" value="Chromosome"/>
</dbReference>
<dbReference type="KEGG" id="mno:Mnod_4571"/>
<dbReference type="eggNOG" id="ENOG5032QNW">
    <property type="taxonomic scope" value="Bacteria"/>
</dbReference>
<gene>
    <name evidence="2" type="ordered locus">Mnod_4571</name>
</gene>
<dbReference type="EMBL" id="CP001349">
    <property type="protein sequence ID" value="ACL59438.1"/>
    <property type="molecule type" value="Genomic_DNA"/>
</dbReference>
<accession>B8ID46</accession>
<evidence type="ECO:0000313" key="3">
    <source>
        <dbReference type="Proteomes" id="UP000008207"/>
    </source>
</evidence>
<keyword evidence="1" id="KW-1133">Transmembrane helix</keyword>
<keyword evidence="3" id="KW-1185">Reference proteome</keyword>
<evidence type="ECO:0000256" key="1">
    <source>
        <dbReference type="SAM" id="Phobius"/>
    </source>
</evidence>
<proteinExistence type="predicted"/>
<protein>
    <submittedName>
        <fullName evidence="2">Uncharacterized protein</fullName>
    </submittedName>
</protein>